<dbReference type="InterPro" id="IPR025377">
    <property type="entry name" value="DUF4367"/>
</dbReference>
<evidence type="ECO:0000259" key="1">
    <source>
        <dbReference type="Pfam" id="PF14285"/>
    </source>
</evidence>
<organism evidence="2 3">
    <name type="scientific">Allofournierella massiliensis</name>
    <dbReference type="NCBI Taxonomy" id="1650663"/>
    <lineage>
        <taxon>Bacteria</taxon>
        <taxon>Bacillati</taxon>
        <taxon>Bacillota</taxon>
        <taxon>Clostridia</taxon>
        <taxon>Eubacteriales</taxon>
        <taxon>Oscillospiraceae</taxon>
        <taxon>Allofournierella</taxon>
    </lineage>
</organism>
<sequence>MISEEMLKLAAAEADRAIMESLPSPAECVHEFSPEFQKKMHRIFRRSRHPLFYSLPKYAACFALLVALVSGTWLTVDAEARAEFFAWVREQYENFIEYRFIGDNENGSDTTRYELTWLPDGFALQDEQHFDGVSHLTYKDDSGDRIIFSYMEGDDAGSLFVLSDYTEPQTVRLGDIQADFYEANEETSANMLVWSSEEYVFYIMTDLSEDTMIQMANSARKK</sequence>
<evidence type="ECO:0000313" key="2">
    <source>
        <dbReference type="EMBL" id="MDM8202049.1"/>
    </source>
</evidence>
<accession>A0ABT7UT38</accession>
<reference evidence="2 3" key="1">
    <citation type="submission" date="2023-06" db="EMBL/GenBank/DDBJ databases">
        <title>Identification and characterization of horizontal gene transfer across gut microbiota members of farm animals based on homology search.</title>
        <authorList>
            <person name="Schwarzerova J."/>
            <person name="Nykrynova M."/>
            <person name="Jureckova K."/>
            <person name="Cejkova D."/>
            <person name="Rychlik I."/>
        </authorList>
    </citation>
    <scope>NUCLEOTIDE SEQUENCE [LARGE SCALE GENOMIC DNA]</scope>
    <source>
        <strain evidence="2 3">ET340</strain>
    </source>
</reference>
<proteinExistence type="predicted"/>
<evidence type="ECO:0000313" key="3">
    <source>
        <dbReference type="Proteomes" id="UP001529380"/>
    </source>
</evidence>
<comment type="caution">
    <text evidence="2">The sequence shown here is derived from an EMBL/GenBank/DDBJ whole genome shotgun (WGS) entry which is preliminary data.</text>
</comment>
<name>A0ABT7UT38_9FIRM</name>
<feature type="domain" description="DUF4367" evidence="1">
    <location>
        <begin position="113"/>
        <end position="218"/>
    </location>
</feature>
<dbReference type="Pfam" id="PF14285">
    <property type="entry name" value="DUF4367"/>
    <property type="match status" value="1"/>
</dbReference>
<keyword evidence="3" id="KW-1185">Reference proteome</keyword>
<dbReference type="RefSeq" id="WP_289600448.1">
    <property type="nucleotide sequence ID" value="NZ_JAUDCL010000025.1"/>
</dbReference>
<gene>
    <name evidence="2" type="ORF">QUW08_12220</name>
</gene>
<dbReference type="Proteomes" id="UP001529380">
    <property type="component" value="Unassembled WGS sequence"/>
</dbReference>
<dbReference type="EMBL" id="JAUDCL010000025">
    <property type="protein sequence ID" value="MDM8202049.1"/>
    <property type="molecule type" value="Genomic_DNA"/>
</dbReference>
<protein>
    <submittedName>
        <fullName evidence="2">DUF4367 domain-containing protein</fullName>
    </submittedName>
</protein>